<dbReference type="GO" id="GO:0019843">
    <property type="term" value="F:rRNA binding"/>
    <property type="evidence" value="ECO:0007669"/>
    <property type="project" value="UniProtKB-KW"/>
</dbReference>
<comment type="function">
    <text evidence="15">Endoribonuclease that plays a central role in RNA processing and decay. Required for the maturation of 5S and 16S rRNAs and the majority of tRNAs. Also involved in the degradation of most mRNAs.</text>
</comment>
<dbReference type="HAMAP" id="MF_00970">
    <property type="entry name" value="RNase_E"/>
    <property type="match status" value="1"/>
</dbReference>
<feature type="binding site" evidence="15">
    <location>
        <position position="517"/>
    </location>
    <ligand>
        <name>Zn(2+)</name>
        <dbReference type="ChEBI" id="CHEBI:29105"/>
        <note>ligand shared between dimeric partners</note>
    </ligand>
</feature>
<evidence type="ECO:0000256" key="11">
    <source>
        <dbReference type="ARBA" id="ARBA00022801"/>
    </source>
</evidence>
<feature type="binding site" evidence="15">
    <location>
        <position position="514"/>
    </location>
    <ligand>
        <name>Zn(2+)</name>
        <dbReference type="ChEBI" id="CHEBI:29105"/>
        <note>ligand shared between dimeric partners</note>
    </ligand>
</feature>
<organism evidence="18 19">
    <name type="scientific">Entomobacter blattae</name>
    <dbReference type="NCBI Taxonomy" id="2762277"/>
    <lineage>
        <taxon>Bacteria</taxon>
        <taxon>Pseudomonadati</taxon>
        <taxon>Pseudomonadota</taxon>
        <taxon>Alphaproteobacteria</taxon>
        <taxon>Acetobacterales</taxon>
        <taxon>Acetobacteraceae</taxon>
        <taxon>Entomobacter</taxon>
    </lineage>
</organism>
<accession>A0A7H1NUT5</accession>
<keyword evidence="12 15" id="KW-0460">Magnesium</keyword>
<keyword evidence="10 15" id="KW-0255">Endonuclease</keyword>
<dbReference type="EMBL" id="CP060244">
    <property type="protein sequence ID" value="QNT79545.1"/>
    <property type="molecule type" value="Genomic_DNA"/>
</dbReference>
<keyword evidence="7 15" id="KW-0540">Nuclease</keyword>
<dbReference type="Gene3D" id="2.40.50.140">
    <property type="entry name" value="Nucleic acid-binding proteins"/>
    <property type="match status" value="1"/>
</dbReference>
<feature type="compositionally biased region" description="Basic and acidic residues" evidence="16">
    <location>
        <begin position="946"/>
        <end position="960"/>
    </location>
</feature>
<sequence length="1032" mass="117241">MGTMVFYQISVPFPTLDMLDARFAEFFWSSYLNMTKNMLIDATHAEETRVVVLNGNKLEEYDVETSSKKQLKGNIYLAKVIRVEPSLQAAFVEYGGNKHGFLAFSEIHPDYYQIPVADREKLLALQNEDIKNIQDLDELDEPTSSDNSQPEIRESLKEEDSLLEATDPNDYETIGGENDPDEDRLSYRETIRFLRNYKIQEVIRRRQILLVQVVKEERGNKGAALTTYISLAGRYCVLMPNSLKGGGISRKITSLPDRKRLRDIISEIDIPQGMAMIIRTAGAQRSRAEIHKDCEYLLKQWDEIREQTMQSIAPTLIYEEASLIKRAIRDIYTRDIHSIIIDGERAWKAVREFARLIMPQNTNRIHLWKDGNQPLFLHYKIEDHLNAMFVPSVQLKSGGYIVINQTEALVAIDVNSGRSIRERGIEETALRTNLEAAAEIAHQLKLRDLAGLIVVDFIDMEQHKHNIMVERRLKEALRSDRARIQVGRISHFGLLEMSRQRLRPSVSESSFIPCPHCNGNGIIRSVGSSALHVLRLLEEESCKHLGHELKVHINNDVALYILNHKRNWLDEIESRHKVKVIIDFDKNLSPSEAKIERLKLLPRQESASALPVEQSTAATSPVRVREIAIQNNRTPHEELTPLDSDPAAESLSPSLAPEAEEYSEEENTHRRRRRRRRRNNFRGENNRNYSSDSQREATSPTSEFEEAALSSTVHETVVPEQQPAALHNNNVKEQAPYTRPQRRAPRQKERPRQQPSQIVNEPIPSPLYQGPTPAEPFNKFDIFEVMEQTDSDYFENHGPSNTSPPQGLEEGGVYREDQNVISGQAAEVPASPSNRRRTTRRRKPTTLPLSTQQSPEPGQEVTIAAFIEEEPTPTLAPKPKNVKKASSPRRKKTSDSDDLSSENSDPLGEENQQEKAAPKKTPTKRQSKATITKAKQASKGDLSANEEERAPEEKALEESPTRASRSRKRTTTPATSKTASSRRSTTAKDVKNPKKLSPEKPSTESQEEPAIKPIIIEDRAPDSPKKKGWWSR</sequence>
<comment type="subcellular location">
    <subcellularLocation>
        <location evidence="15">Cytoplasm</location>
    </subcellularLocation>
    <subcellularLocation>
        <location evidence="15">Cell inner membrane</location>
        <topology evidence="15">Peripheral membrane protein</topology>
        <orientation evidence="15">Cytoplasmic side</orientation>
    </subcellularLocation>
</comment>
<feature type="domain" description="S1 motif" evidence="17">
    <location>
        <begin position="71"/>
        <end position="228"/>
    </location>
</feature>
<keyword evidence="13 15" id="KW-0694">RNA-binding</keyword>
<feature type="compositionally biased region" description="Basic residues" evidence="16">
    <location>
        <begin position="669"/>
        <end position="680"/>
    </location>
</feature>
<dbReference type="Gene3D" id="3.40.1260.20">
    <property type="entry name" value="Ribonuclease E, catalytic domain"/>
    <property type="match status" value="1"/>
</dbReference>
<evidence type="ECO:0000313" key="18">
    <source>
        <dbReference type="EMBL" id="QNT79545.1"/>
    </source>
</evidence>
<dbReference type="GO" id="GO:0008270">
    <property type="term" value="F:zinc ion binding"/>
    <property type="evidence" value="ECO:0007669"/>
    <property type="project" value="UniProtKB-UniRule"/>
</dbReference>
<keyword evidence="14 15" id="KW-0472">Membrane</keyword>
<comment type="similarity">
    <text evidence="1">Belongs to the RNase E/G family. RNase G subfamily.</text>
</comment>
<comment type="similarity">
    <text evidence="15">Belongs to the RNase E/G family. RNase E subfamily.</text>
</comment>
<keyword evidence="8 15" id="KW-0479">Metal-binding</keyword>
<feature type="compositionally biased region" description="Basic and acidic residues" evidence="16">
    <location>
        <begin position="151"/>
        <end position="160"/>
    </location>
</feature>
<feature type="compositionally biased region" description="Low complexity" evidence="16">
    <location>
        <begin position="971"/>
        <end position="984"/>
    </location>
</feature>
<comment type="catalytic activity">
    <reaction evidence="15">
        <text>Endonucleolytic cleavage of single-stranded RNA in A- and U-rich regions.</text>
        <dbReference type="EC" id="3.1.26.12"/>
    </reaction>
</comment>
<dbReference type="InterPro" id="IPR012340">
    <property type="entry name" value="NA-bd_OB-fold"/>
</dbReference>
<evidence type="ECO:0000256" key="6">
    <source>
        <dbReference type="ARBA" id="ARBA00022694"/>
    </source>
</evidence>
<keyword evidence="4 15" id="KW-0997">Cell inner membrane</keyword>
<dbReference type="KEGG" id="ebla:JGUZn3_23450"/>
<feature type="compositionally biased region" description="Basic and acidic residues" evidence="16">
    <location>
        <begin position="1015"/>
        <end position="1025"/>
    </location>
</feature>
<dbReference type="GO" id="GO:0008033">
    <property type="term" value="P:tRNA processing"/>
    <property type="evidence" value="ECO:0007669"/>
    <property type="project" value="UniProtKB-UniRule"/>
</dbReference>
<feature type="compositionally biased region" description="Polar residues" evidence="16">
    <location>
        <begin position="689"/>
        <end position="702"/>
    </location>
</feature>
<evidence type="ECO:0000313" key="19">
    <source>
        <dbReference type="Proteomes" id="UP000516349"/>
    </source>
</evidence>
<dbReference type="SMART" id="SM00316">
    <property type="entry name" value="S1"/>
    <property type="match status" value="1"/>
</dbReference>
<dbReference type="InterPro" id="IPR028878">
    <property type="entry name" value="RNase_E"/>
</dbReference>
<dbReference type="GO" id="GO:0006364">
    <property type="term" value="P:rRNA processing"/>
    <property type="evidence" value="ECO:0007669"/>
    <property type="project" value="UniProtKB-UniRule"/>
</dbReference>
<evidence type="ECO:0000256" key="7">
    <source>
        <dbReference type="ARBA" id="ARBA00022722"/>
    </source>
</evidence>
<evidence type="ECO:0000256" key="12">
    <source>
        <dbReference type="ARBA" id="ARBA00022842"/>
    </source>
</evidence>
<comment type="subunit">
    <text evidence="15">Homotetramer formed by a dimer of dimers.</text>
</comment>
<evidence type="ECO:0000256" key="3">
    <source>
        <dbReference type="ARBA" id="ARBA00022490"/>
    </source>
</evidence>
<dbReference type="SUPFAM" id="SSF50249">
    <property type="entry name" value="Nucleic acid-binding proteins"/>
    <property type="match status" value="1"/>
</dbReference>
<evidence type="ECO:0000256" key="13">
    <source>
        <dbReference type="ARBA" id="ARBA00022884"/>
    </source>
</evidence>
<dbReference type="Pfam" id="PF10150">
    <property type="entry name" value="RNase_E_G"/>
    <property type="match status" value="1"/>
</dbReference>
<keyword evidence="6 15" id="KW-0819">tRNA processing</keyword>
<dbReference type="InterPro" id="IPR004659">
    <property type="entry name" value="RNase_E/G"/>
</dbReference>
<feature type="region of interest" description="Required for zinc-mediated homotetramerization and catalytic activity" evidence="15">
    <location>
        <begin position="514"/>
        <end position="517"/>
    </location>
</feature>
<dbReference type="PANTHER" id="PTHR30001:SF1">
    <property type="entry name" value="RIBONUCLEASE E_G-LIKE PROTEIN, CHLOROPLASTIC"/>
    <property type="match status" value="1"/>
</dbReference>
<dbReference type="GO" id="GO:0006402">
    <property type="term" value="P:mRNA catabolic process"/>
    <property type="evidence" value="ECO:0007669"/>
    <property type="project" value="UniProtKB-UniRule"/>
</dbReference>
<dbReference type="PANTHER" id="PTHR30001">
    <property type="entry name" value="RIBONUCLEASE"/>
    <property type="match status" value="1"/>
</dbReference>
<keyword evidence="9 15" id="KW-0699">rRNA-binding</keyword>
<evidence type="ECO:0000256" key="1">
    <source>
        <dbReference type="ARBA" id="ARBA00005663"/>
    </source>
</evidence>
<dbReference type="AlphaFoldDB" id="A0A7H1NUT5"/>
<dbReference type="EC" id="3.1.26.12" evidence="15"/>
<dbReference type="InterPro" id="IPR048583">
    <property type="entry name" value="RNase_E_G_thioredoxin-like"/>
</dbReference>
<dbReference type="InterPro" id="IPR019307">
    <property type="entry name" value="RNA-bd_AU-1/RNase_E/G"/>
</dbReference>
<feature type="binding site" evidence="15">
    <location>
        <position position="413"/>
    </location>
    <ligand>
        <name>Mg(2+)</name>
        <dbReference type="ChEBI" id="CHEBI:18420"/>
        <note>catalytic</note>
    </ligand>
</feature>
<evidence type="ECO:0000259" key="17">
    <source>
        <dbReference type="SMART" id="SM00316"/>
    </source>
</evidence>
<evidence type="ECO:0000256" key="14">
    <source>
        <dbReference type="ARBA" id="ARBA00023136"/>
    </source>
</evidence>
<feature type="compositionally biased region" description="Basic residues" evidence="16">
    <location>
        <begin position="834"/>
        <end position="844"/>
    </location>
</feature>
<feature type="region of interest" description="Disordered" evidence="16">
    <location>
        <begin position="630"/>
        <end position="1032"/>
    </location>
</feature>
<dbReference type="NCBIfam" id="TIGR00757">
    <property type="entry name" value="RNaseEG"/>
    <property type="match status" value="1"/>
</dbReference>
<gene>
    <name evidence="18" type="primary">rne_2</name>
    <name evidence="15" type="synonym">rne</name>
    <name evidence="18" type="ORF">JGUZn3_23450</name>
</gene>
<keyword evidence="11 15" id="KW-0378">Hydrolase</keyword>
<evidence type="ECO:0000256" key="15">
    <source>
        <dbReference type="HAMAP-Rule" id="MF_00970"/>
    </source>
</evidence>
<evidence type="ECO:0000256" key="4">
    <source>
        <dbReference type="ARBA" id="ARBA00022519"/>
    </source>
</evidence>
<dbReference type="GO" id="GO:0000287">
    <property type="term" value="F:magnesium ion binding"/>
    <property type="evidence" value="ECO:0007669"/>
    <property type="project" value="UniProtKB-UniRule"/>
</dbReference>
<feature type="compositionally biased region" description="Basic residues" evidence="16">
    <location>
        <begin position="880"/>
        <end position="892"/>
    </location>
</feature>
<comment type="cofactor">
    <cofactor evidence="15">
        <name>Mg(2+)</name>
        <dbReference type="ChEBI" id="CHEBI:18420"/>
    </cofactor>
    <text evidence="15">Binds 1 Mg(2+) ion per subunit.</text>
</comment>
<dbReference type="InterPro" id="IPR003029">
    <property type="entry name" value="S1_domain"/>
</dbReference>
<keyword evidence="5 15" id="KW-0698">rRNA processing</keyword>
<evidence type="ECO:0000256" key="8">
    <source>
        <dbReference type="ARBA" id="ARBA00022723"/>
    </source>
</evidence>
<dbReference type="GO" id="GO:0008995">
    <property type="term" value="F:ribonuclease E activity"/>
    <property type="evidence" value="ECO:0007669"/>
    <property type="project" value="UniProtKB-EC"/>
</dbReference>
<evidence type="ECO:0000256" key="9">
    <source>
        <dbReference type="ARBA" id="ARBA00022730"/>
    </source>
</evidence>
<keyword evidence="15" id="KW-0862">Zinc</keyword>
<reference evidence="18 19" key="1">
    <citation type="submission" date="2020-08" db="EMBL/GenBank/DDBJ databases">
        <title>Complete genome sequence of Entomobacter blattae G55GP.</title>
        <authorList>
            <person name="Poehlein A."/>
            <person name="Guzman J."/>
            <person name="Daniel R."/>
            <person name="Vilcinskas A."/>
        </authorList>
    </citation>
    <scope>NUCLEOTIDE SEQUENCE [LARGE SCALE GENOMIC DNA]</scope>
    <source>
        <strain evidence="18 19">G55GP</strain>
    </source>
</reference>
<dbReference type="CDD" id="cd04453">
    <property type="entry name" value="S1_RNase_E"/>
    <property type="match status" value="1"/>
</dbReference>
<dbReference type="Proteomes" id="UP000516349">
    <property type="component" value="Chromosome"/>
</dbReference>
<dbReference type="GO" id="GO:0009898">
    <property type="term" value="C:cytoplasmic side of plasma membrane"/>
    <property type="evidence" value="ECO:0007669"/>
    <property type="project" value="UniProtKB-UniRule"/>
</dbReference>
<protein>
    <recommendedName>
        <fullName evidence="15">Ribonuclease E</fullName>
        <shortName evidence="15">RNase E</shortName>
        <ecNumber evidence="15">3.1.26.12</ecNumber>
    </recommendedName>
</protein>
<keyword evidence="19" id="KW-1185">Reference proteome</keyword>
<keyword evidence="2 15" id="KW-1003">Cell membrane</keyword>
<evidence type="ECO:0000256" key="2">
    <source>
        <dbReference type="ARBA" id="ARBA00022475"/>
    </source>
</evidence>
<feature type="compositionally biased region" description="Basic and acidic residues" evidence="16">
    <location>
        <begin position="986"/>
        <end position="1002"/>
    </location>
</feature>
<feature type="region of interest" description="Disordered" evidence="16">
    <location>
        <begin position="134"/>
        <end position="182"/>
    </location>
</feature>
<feature type="binding site" evidence="15">
    <location>
        <position position="456"/>
    </location>
    <ligand>
        <name>Mg(2+)</name>
        <dbReference type="ChEBI" id="CHEBI:18420"/>
        <note>catalytic</note>
    </ligand>
</feature>
<evidence type="ECO:0000256" key="16">
    <source>
        <dbReference type="SAM" id="MobiDB-lite"/>
    </source>
</evidence>
<evidence type="ECO:0000256" key="5">
    <source>
        <dbReference type="ARBA" id="ARBA00022552"/>
    </source>
</evidence>
<comment type="cofactor">
    <cofactor evidence="15">
        <name>Zn(2+)</name>
        <dbReference type="ChEBI" id="CHEBI:29105"/>
    </cofactor>
    <text evidence="15">Binds 2 Zn(2+) ions per homotetramer.</text>
</comment>
<evidence type="ECO:0000256" key="10">
    <source>
        <dbReference type="ARBA" id="ARBA00022759"/>
    </source>
</evidence>
<keyword evidence="3 15" id="KW-0963">Cytoplasm</keyword>
<dbReference type="GO" id="GO:0005737">
    <property type="term" value="C:cytoplasm"/>
    <property type="evidence" value="ECO:0007669"/>
    <property type="project" value="UniProtKB-SubCell"/>
</dbReference>
<keyword evidence="15" id="KW-0820">tRNA-binding</keyword>
<dbReference type="Pfam" id="PF20833">
    <property type="entry name" value="RNase_E_G_Thio"/>
    <property type="match status" value="1"/>
</dbReference>
<proteinExistence type="inferred from homology"/>
<name>A0A7H1NUT5_9PROT</name>
<dbReference type="GO" id="GO:0000049">
    <property type="term" value="F:tRNA binding"/>
    <property type="evidence" value="ECO:0007669"/>
    <property type="project" value="UniProtKB-KW"/>
</dbReference>